<dbReference type="AlphaFoldDB" id="A0AAV4V0Y0"/>
<comment type="caution">
    <text evidence="1">The sequence shown here is derived from an EMBL/GenBank/DDBJ whole genome shotgun (WGS) entry which is preliminary data.</text>
</comment>
<keyword evidence="2" id="KW-1185">Reference proteome</keyword>
<dbReference type="Proteomes" id="UP001054945">
    <property type="component" value="Unassembled WGS sequence"/>
</dbReference>
<proteinExistence type="predicted"/>
<gene>
    <name evidence="1" type="ORF">CEXT_395691</name>
</gene>
<organism evidence="1 2">
    <name type="scientific">Caerostris extrusa</name>
    <name type="common">Bark spider</name>
    <name type="synonym">Caerostris bankana</name>
    <dbReference type="NCBI Taxonomy" id="172846"/>
    <lineage>
        <taxon>Eukaryota</taxon>
        <taxon>Metazoa</taxon>
        <taxon>Ecdysozoa</taxon>
        <taxon>Arthropoda</taxon>
        <taxon>Chelicerata</taxon>
        <taxon>Arachnida</taxon>
        <taxon>Araneae</taxon>
        <taxon>Araneomorphae</taxon>
        <taxon>Entelegynae</taxon>
        <taxon>Araneoidea</taxon>
        <taxon>Araneidae</taxon>
        <taxon>Caerostris</taxon>
    </lineage>
</organism>
<reference evidence="1 2" key="1">
    <citation type="submission" date="2021-06" db="EMBL/GenBank/DDBJ databases">
        <title>Caerostris extrusa draft genome.</title>
        <authorList>
            <person name="Kono N."/>
            <person name="Arakawa K."/>
        </authorList>
    </citation>
    <scope>NUCLEOTIDE SEQUENCE [LARGE SCALE GENOMIC DNA]</scope>
</reference>
<evidence type="ECO:0000313" key="1">
    <source>
        <dbReference type="EMBL" id="GIY63791.1"/>
    </source>
</evidence>
<protein>
    <submittedName>
        <fullName evidence="1">Uncharacterized protein</fullName>
    </submittedName>
</protein>
<evidence type="ECO:0000313" key="2">
    <source>
        <dbReference type="Proteomes" id="UP001054945"/>
    </source>
</evidence>
<dbReference type="EMBL" id="BPLR01013787">
    <property type="protein sequence ID" value="GIY63791.1"/>
    <property type="molecule type" value="Genomic_DNA"/>
</dbReference>
<sequence length="91" mass="10309">MDIDETAHSQELTKKCPEFFRAQTHVNSIVEQHQGGDTDSTSTLTNQIRDRERLSHSTAVNHSRSLVAVAALPRDKFGCPEPQQMIQMRFT</sequence>
<name>A0AAV4V0Y0_CAEEX</name>
<accession>A0AAV4V0Y0</accession>